<feature type="region of interest" description="Disordered" evidence="1">
    <location>
        <begin position="73"/>
        <end position="248"/>
    </location>
</feature>
<feature type="compositionally biased region" description="Polar residues" evidence="1">
    <location>
        <begin position="207"/>
        <end position="218"/>
    </location>
</feature>
<keyword evidence="2" id="KW-1185">Reference proteome</keyword>
<evidence type="ECO:0000313" key="3">
    <source>
        <dbReference type="WBParaSite" id="maker-uti_cns_0048951-snap-gene-0.8-mRNA-1"/>
    </source>
</evidence>
<protein>
    <submittedName>
        <fullName evidence="3">EF-hand domain-containing protein</fullName>
    </submittedName>
</protein>
<proteinExistence type="predicted"/>
<evidence type="ECO:0000313" key="2">
    <source>
        <dbReference type="Proteomes" id="UP000095280"/>
    </source>
</evidence>
<accession>A0A1I8JLF4</accession>
<feature type="compositionally biased region" description="Low complexity" evidence="1">
    <location>
        <begin position="119"/>
        <end position="204"/>
    </location>
</feature>
<evidence type="ECO:0000256" key="1">
    <source>
        <dbReference type="SAM" id="MobiDB-lite"/>
    </source>
</evidence>
<sequence length="248" mass="25611">MDSLDQLIRSLDPSHSGQLNRLHLAQLCAHFTLSKEETNRVVRTLLPDPRGSVSELRVRVEFPKVIREQIVPPNVSSENESEGSLAEPKYVRDDGRFFGRRTRPKQRNLGGEDKDKPDAAASTGAGAAPDAKPATATSAPAEKPPTGSSATAGSSGGATASAAAIALAAATAPAAAAGFTAEATSKEAPTAAPEAQPQPSAALATVASRSRSPTQSSHVVAPQPIKPTATVEEPASMTSSSPQHQQQQ</sequence>
<dbReference type="AlphaFoldDB" id="A0A1I8JLF4"/>
<feature type="compositionally biased region" description="Polar residues" evidence="1">
    <location>
        <begin position="236"/>
        <end position="248"/>
    </location>
</feature>
<organism evidence="2 3">
    <name type="scientific">Macrostomum lignano</name>
    <dbReference type="NCBI Taxonomy" id="282301"/>
    <lineage>
        <taxon>Eukaryota</taxon>
        <taxon>Metazoa</taxon>
        <taxon>Spiralia</taxon>
        <taxon>Lophotrochozoa</taxon>
        <taxon>Platyhelminthes</taxon>
        <taxon>Rhabditophora</taxon>
        <taxon>Macrostomorpha</taxon>
        <taxon>Macrostomida</taxon>
        <taxon>Macrostomidae</taxon>
        <taxon>Macrostomum</taxon>
    </lineage>
</organism>
<dbReference type="WBParaSite" id="maker-uti_cns_0048951-snap-gene-0.8-mRNA-1">
    <property type="protein sequence ID" value="maker-uti_cns_0048951-snap-gene-0.8-mRNA-1"/>
    <property type="gene ID" value="maker-uti_cns_0048951-snap-gene-0.8"/>
</dbReference>
<reference evidence="3" key="1">
    <citation type="submission" date="2016-11" db="UniProtKB">
        <authorList>
            <consortium name="WormBaseParasite"/>
        </authorList>
    </citation>
    <scope>IDENTIFICATION</scope>
</reference>
<dbReference type="Proteomes" id="UP000095280">
    <property type="component" value="Unplaced"/>
</dbReference>
<name>A0A1I8JLF4_9PLAT</name>